<evidence type="ECO:0000256" key="2">
    <source>
        <dbReference type="ARBA" id="ARBA00022692"/>
    </source>
</evidence>
<feature type="transmembrane region" description="Helical" evidence="8">
    <location>
        <begin position="134"/>
        <end position="153"/>
    </location>
</feature>
<name>A0AAV2HES1_LYMST</name>
<proteinExistence type="predicted"/>
<keyword evidence="2 8" id="KW-0812">Transmembrane</keyword>
<evidence type="ECO:0000256" key="3">
    <source>
        <dbReference type="ARBA" id="ARBA00022989"/>
    </source>
</evidence>
<feature type="transmembrane region" description="Helical" evidence="8">
    <location>
        <begin position="53"/>
        <end position="80"/>
    </location>
</feature>
<gene>
    <name evidence="10" type="ORF">GSLYS_00006494001</name>
</gene>
<evidence type="ECO:0000256" key="8">
    <source>
        <dbReference type="SAM" id="Phobius"/>
    </source>
</evidence>
<feature type="transmembrane region" description="Helical" evidence="8">
    <location>
        <begin position="276"/>
        <end position="294"/>
    </location>
</feature>
<keyword evidence="7" id="KW-0807">Transducer</keyword>
<dbReference type="InterPro" id="IPR000276">
    <property type="entry name" value="GPCR_Rhodpsn"/>
</dbReference>
<dbReference type="SUPFAM" id="SSF81321">
    <property type="entry name" value="Family A G protein-coupled receptor-like"/>
    <property type="match status" value="1"/>
</dbReference>
<evidence type="ECO:0000256" key="1">
    <source>
        <dbReference type="ARBA" id="ARBA00004141"/>
    </source>
</evidence>
<evidence type="ECO:0000313" key="11">
    <source>
        <dbReference type="Proteomes" id="UP001497497"/>
    </source>
</evidence>
<dbReference type="GO" id="GO:0005886">
    <property type="term" value="C:plasma membrane"/>
    <property type="evidence" value="ECO:0007669"/>
    <property type="project" value="TreeGrafter"/>
</dbReference>
<reference evidence="10 11" key="1">
    <citation type="submission" date="2024-04" db="EMBL/GenBank/DDBJ databases">
        <authorList>
            <consortium name="Genoscope - CEA"/>
            <person name="William W."/>
        </authorList>
    </citation>
    <scope>NUCLEOTIDE SEQUENCE [LARGE SCALE GENOMIC DNA]</scope>
</reference>
<sequence>MYYTTTNILDINMENSAMVRYSNINTTVSVNLWDNEDYLGEVNDPSYHSIHKVAILLVKVLFPVFVAVGTVSNILIIVVLRRGAINTDNLSFFLSALAVVDTVFLYTSAFKSWIRVIWGVEFLHFGSWSCKLGLFLNHLSLTLSAWLVVVIAWQRWYTCSRPFDRCCPVESARCGYIGLACLVLVLVGANSYVLVTAEYHESSWGRSCAPAPEHDGAISEVFPYLLVLLYSGLPALLLIVLNGLLARVLYTSRRSLLSHTESSRTRGRHDGHVRARYNYVTVLLLALSLSWLVLTSPHTLLKFAEHIPESSFQSATFTFLNVLFFIFLYVNHSINFFLYCALTKGFRREVRRIASNIKSLIIFLSHSCCSRPRRQHLDASNTNSHHSHTDSFMPLLEQNVLKYRQAHNGYNLHPAHGLTAC</sequence>
<comment type="subcellular location">
    <subcellularLocation>
        <location evidence="1">Membrane</location>
        <topology evidence="1">Multi-pass membrane protein</topology>
    </subcellularLocation>
</comment>
<evidence type="ECO:0000313" key="10">
    <source>
        <dbReference type="EMBL" id="CAL1532415.1"/>
    </source>
</evidence>
<dbReference type="Pfam" id="PF00001">
    <property type="entry name" value="7tm_1"/>
    <property type="match status" value="1"/>
</dbReference>
<keyword evidence="4" id="KW-0297">G-protein coupled receptor</keyword>
<feature type="transmembrane region" description="Helical" evidence="8">
    <location>
        <begin position="221"/>
        <end position="245"/>
    </location>
</feature>
<evidence type="ECO:0000256" key="6">
    <source>
        <dbReference type="ARBA" id="ARBA00023170"/>
    </source>
</evidence>
<feature type="transmembrane region" description="Helical" evidence="8">
    <location>
        <begin position="174"/>
        <end position="195"/>
    </location>
</feature>
<keyword evidence="11" id="KW-1185">Reference proteome</keyword>
<feature type="transmembrane region" description="Helical" evidence="8">
    <location>
        <begin position="92"/>
        <end position="114"/>
    </location>
</feature>
<dbReference type="PANTHER" id="PTHR24243:SF230">
    <property type="entry name" value="G-PROTEIN COUPLED RECEPTORS FAMILY 1 PROFILE DOMAIN-CONTAINING PROTEIN"/>
    <property type="match status" value="1"/>
</dbReference>
<dbReference type="AlphaFoldDB" id="A0AAV2HES1"/>
<dbReference type="Gene3D" id="1.20.1070.10">
    <property type="entry name" value="Rhodopsin 7-helix transmembrane proteins"/>
    <property type="match status" value="1"/>
</dbReference>
<dbReference type="EMBL" id="CAXITT010000116">
    <property type="protein sequence ID" value="CAL1532415.1"/>
    <property type="molecule type" value="Genomic_DNA"/>
</dbReference>
<evidence type="ECO:0000259" key="9">
    <source>
        <dbReference type="PROSITE" id="PS50262"/>
    </source>
</evidence>
<dbReference type="PANTHER" id="PTHR24243">
    <property type="entry name" value="G-PROTEIN COUPLED RECEPTOR"/>
    <property type="match status" value="1"/>
</dbReference>
<protein>
    <recommendedName>
        <fullName evidence="9">G-protein coupled receptors family 1 profile domain-containing protein</fullName>
    </recommendedName>
</protein>
<feature type="domain" description="G-protein coupled receptors family 1 profile" evidence="9">
    <location>
        <begin position="72"/>
        <end position="339"/>
    </location>
</feature>
<keyword evidence="3 8" id="KW-1133">Transmembrane helix</keyword>
<keyword evidence="6" id="KW-0675">Receptor</keyword>
<dbReference type="InterPro" id="IPR017452">
    <property type="entry name" value="GPCR_Rhodpsn_7TM"/>
</dbReference>
<dbReference type="PROSITE" id="PS50262">
    <property type="entry name" value="G_PROTEIN_RECEP_F1_2"/>
    <property type="match status" value="1"/>
</dbReference>
<dbReference type="PRINTS" id="PR00237">
    <property type="entry name" value="GPCRRHODOPSN"/>
</dbReference>
<dbReference type="Proteomes" id="UP001497497">
    <property type="component" value="Unassembled WGS sequence"/>
</dbReference>
<evidence type="ECO:0000256" key="4">
    <source>
        <dbReference type="ARBA" id="ARBA00023040"/>
    </source>
</evidence>
<accession>A0AAV2HES1</accession>
<evidence type="ECO:0000256" key="7">
    <source>
        <dbReference type="ARBA" id="ARBA00023224"/>
    </source>
</evidence>
<keyword evidence="5 8" id="KW-0472">Membrane</keyword>
<evidence type="ECO:0000256" key="5">
    <source>
        <dbReference type="ARBA" id="ARBA00023136"/>
    </source>
</evidence>
<comment type="caution">
    <text evidence="10">The sequence shown here is derived from an EMBL/GenBank/DDBJ whole genome shotgun (WGS) entry which is preliminary data.</text>
</comment>
<dbReference type="GO" id="GO:0004930">
    <property type="term" value="F:G protein-coupled receptor activity"/>
    <property type="evidence" value="ECO:0007669"/>
    <property type="project" value="UniProtKB-KW"/>
</dbReference>
<feature type="transmembrane region" description="Helical" evidence="8">
    <location>
        <begin position="314"/>
        <end position="342"/>
    </location>
</feature>
<organism evidence="10 11">
    <name type="scientific">Lymnaea stagnalis</name>
    <name type="common">Great pond snail</name>
    <name type="synonym">Helix stagnalis</name>
    <dbReference type="NCBI Taxonomy" id="6523"/>
    <lineage>
        <taxon>Eukaryota</taxon>
        <taxon>Metazoa</taxon>
        <taxon>Spiralia</taxon>
        <taxon>Lophotrochozoa</taxon>
        <taxon>Mollusca</taxon>
        <taxon>Gastropoda</taxon>
        <taxon>Heterobranchia</taxon>
        <taxon>Euthyneura</taxon>
        <taxon>Panpulmonata</taxon>
        <taxon>Hygrophila</taxon>
        <taxon>Lymnaeoidea</taxon>
        <taxon>Lymnaeidae</taxon>
        <taxon>Lymnaea</taxon>
    </lineage>
</organism>